<comment type="subcellular location">
    <subcellularLocation>
        <location evidence="1">Golgi apparatus membrane</location>
        <topology evidence="1">Single-pass membrane protein</topology>
    </subcellularLocation>
</comment>
<dbReference type="Pfam" id="PF09787">
    <property type="entry name" value="Golgin_A5"/>
    <property type="match status" value="1"/>
</dbReference>
<organism evidence="10 11">
    <name type="scientific">Bremia lactucae</name>
    <name type="common">Lettuce downy mildew</name>
    <dbReference type="NCBI Taxonomy" id="4779"/>
    <lineage>
        <taxon>Eukaryota</taxon>
        <taxon>Sar</taxon>
        <taxon>Stramenopiles</taxon>
        <taxon>Oomycota</taxon>
        <taxon>Peronosporomycetes</taxon>
        <taxon>Peronosporales</taxon>
        <taxon>Peronosporaceae</taxon>
        <taxon>Bremia</taxon>
    </lineage>
</organism>
<dbReference type="OrthoDB" id="248903at2759"/>
<dbReference type="GO" id="GO:0000139">
    <property type="term" value="C:Golgi membrane"/>
    <property type="evidence" value="ECO:0007669"/>
    <property type="project" value="UniProtKB-SubCell"/>
</dbReference>
<reference evidence="10 11" key="1">
    <citation type="journal article" date="2021" name="Genome Biol.">
        <title>AFLAP: assembly-free linkage analysis pipeline using k-mers from genome sequencing data.</title>
        <authorList>
            <person name="Fletcher K."/>
            <person name="Zhang L."/>
            <person name="Gil J."/>
            <person name="Han R."/>
            <person name="Cavanaugh K."/>
            <person name="Michelmore R."/>
        </authorList>
    </citation>
    <scope>NUCLEOTIDE SEQUENCE [LARGE SCALE GENOMIC DNA]</scope>
    <source>
        <strain evidence="10 11">SF5</strain>
    </source>
</reference>
<dbReference type="KEGG" id="blac:94352341"/>
<evidence type="ECO:0000313" key="10">
    <source>
        <dbReference type="EMBL" id="TDH72988.1"/>
    </source>
</evidence>
<dbReference type="PANTHER" id="PTHR13815">
    <property type="entry name" value="GOLGIN-84"/>
    <property type="match status" value="1"/>
</dbReference>
<evidence type="ECO:0000256" key="7">
    <source>
        <dbReference type="SAM" id="Coils"/>
    </source>
</evidence>
<dbReference type="GeneID" id="94352341"/>
<comment type="caution">
    <text evidence="10">The sequence shown here is derived from an EMBL/GenBank/DDBJ whole genome shotgun (WGS) entry which is preliminary data.</text>
</comment>
<keyword evidence="3 9" id="KW-1133">Transmembrane helix</keyword>
<keyword evidence="5 7" id="KW-0175">Coiled coil</keyword>
<evidence type="ECO:0000313" key="11">
    <source>
        <dbReference type="Proteomes" id="UP000294530"/>
    </source>
</evidence>
<keyword evidence="4" id="KW-0333">Golgi apparatus</keyword>
<feature type="transmembrane region" description="Helical" evidence="9">
    <location>
        <begin position="558"/>
        <end position="577"/>
    </location>
</feature>
<dbReference type="AlphaFoldDB" id="A0A976IJM6"/>
<keyword evidence="2 9" id="KW-0812">Transmembrane</keyword>
<feature type="compositionally biased region" description="Polar residues" evidence="8">
    <location>
        <begin position="116"/>
        <end position="131"/>
    </location>
</feature>
<dbReference type="Proteomes" id="UP000294530">
    <property type="component" value="Unassembled WGS sequence"/>
</dbReference>
<dbReference type="PANTHER" id="PTHR13815:SF7">
    <property type="entry name" value="GOLGIN SUBFAMILY A MEMBER 5"/>
    <property type="match status" value="1"/>
</dbReference>
<evidence type="ECO:0000256" key="1">
    <source>
        <dbReference type="ARBA" id="ARBA00004194"/>
    </source>
</evidence>
<dbReference type="GO" id="GO:0031985">
    <property type="term" value="C:Golgi cisterna"/>
    <property type="evidence" value="ECO:0007669"/>
    <property type="project" value="TreeGrafter"/>
</dbReference>
<evidence type="ECO:0000256" key="3">
    <source>
        <dbReference type="ARBA" id="ARBA00022989"/>
    </source>
</evidence>
<dbReference type="GO" id="GO:0007030">
    <property type="term" value="P:Golgi organization"/>
    <property type="evidence" value="ECO:0007669"/>
    <property type="project" value="InterPro"/>
</dbReference>
<evidence type="ECO:0000256" key="8">
    <source>
        <dbReference type="SAM" id="MobiDB-lite"/>
    </source>
</evidence>
<keyword evidence="11" id="KW-1185">Reference proteome</keyword>
<sequence length="606" mass="68144">MNWVSSSLELAGSLLESVDQQAALTLAGSEEEEQEQEPEMTASKTLEKTTLNTVFTQQHGKFAMEEANVTIDGPAPTNCNQKSVLAKPSNSGMPRAVSDTKLAGLVSAITTQLENVSSSRGGEAVQSNSDSSTEEKCARMQKESTRLKAELRSKEKQLVQSQRSRQTCEEELVALEQECITKIAQIQHEMSILQQDKISDEKKFIRALEIKEEQMRTIEADLDALTVAKSQYTDEIALLKAELDKLLESKDTLWFSAASANNESEQQVKSLRSELQETLTAMKNLKREYVESKKSMLIRQLQLESSNTELVNNVANLEREIAKARKAVATASQIKSTNGSITSGSKQSNFASMIEENRRLQRTLVLTKKSLHEESRRNGVQKQEIASLTEEVHRLKQSSNSAQERFLNQLEITCHANKKLKKQVDELTSPSNTASAINWELRIQRLTNQIIEKQETIDVLRESLVTMDLRLQDVILRAQRAEGNLLRLEQNGGVDDMEMATPIGKRGTRLRLNRMAHILSRVAPVVQRSHRAITVLDGLDRWLLFLGRLFLQAPIVRLGMLCYIALIHLWVFIILSFHTNHLTEEMQLTEKAVVEPGQSRIHGGLH</sequence>
<dbReference type="InterPro" id="IPR019177">
    <property type="entry name" value="Golgin_subfamily_A_member_5"/>
</dbReference>
<evidence type="ECO:0000256" key="5">
    <source>
        <dbReference type="ARBA" id="ARBA00023054"/>
    </source>
</evidence>
<evidence type="ECO:0008006" key="12">
    <source>
        <dbReference type="Google" id="ProtNLM"/>
    </source>
</evidence>
<feature type="coiled-coil region" evidence="7">
    <location>
        <begin position="137"/>
        <end position="178"/>
    </location>
</feature>
<accession>A0A976IJM6</accession>
<name>A0A976IJM6_BRELC</name>
<evidence type="ECO:0000256" key="9">
    <source>
        <dbReference type="SAM" id="Phobius"/>
    </source>
</evidence>
<gene>
    <name evidence="10" type="ORF">CCR75_008620</name>
</gene>
<dbReference type="RefSeq" id="XP_067822487.1">
    <property type="nucleotide sequence ID" value="XM_067966670.1"/>
</dbReference>
<feature type="coiled-coil region" evidence="7">
    <location>
        <begin position="208"/>
        <end position="334"/>
    </location>
</feature>
<proteinExistence type="predicted"/>
<evidence type="ECO:0000256" key="6">
    <source>
        <dbReference type="ARBA" id="ARBA00023136"/>
    </source>
</evidence>
<protein>
    <recommendedName>
        <fullName evidence="12">Golgin-84</fullName>
    </recommendedName>
</protein>
<feature type="coiled-coil region" evidence="7">
    <location>
        <begin position="436"/>
        <end position="491"/>
    </location>
</feature>
<dbReference type="EMBL" id="SHOA02000001">
    <property type="protein sequence ID" value="TDH72988.1"/>
    <property type="molecule type" value="Genomic_DNA"/>
</dbReference>
<evidence type="ECO:0000256" key="2">
    <source>
        <dbReference type="ARBA" id="ARBA00022692"/>
    </source>
</evidence>
<evidence type="ECO:0000256" key="4">
    <source>
        <dbReference type="ARBA" id="ARBA00023034"/>
    </source>
</evidence>
<dbReference type="GO" id="GO:0000301">
    <property type="term" value="P:retrograde transport, vesicle recycling within Golgi"/>
    <property type="evidence" value="ECO:0007669"/>
    <property type="project" value="TreeGrafter"/>
</dbReference>
<keyword evidence="6 9" id="KW-0472">Membrane</keyword>
<feature type="region of interest" description="Disordered" evidence="8">
    <location>
        <begin position="116"/>
        <end position="136"/>
    </location>
</feature>